<accession>A0A813M2P8</accession>
<organism evidence="1 2">
    <name type="scientific">Brachionus calyciflorus</name>
    <dbReference type="NCBI Taxonomy" id="104777"/>
    <lineage>
        <taxon>Eukaryota</taxon>
        <taxon>Metazoa</taxon>
        <taxon>Spiralia</taxon>
        <taxon>Gnathifera</taxon>
        <taxon>Rotifera</taxon>
        <taxon>Eurotatoria</taxon>
        <taxon>Monogononta</taxon>
        <taxon>Pseudotrocha</taxon>
        <taxon>Ploima</taxon>
        <taxon>Brachionidae</taxon>
        <taxon>Brachionus</taxon>
    </lineage>
</organism>
<evidence type="ECO:0000313" key="2">
    <source>
        <dbReference type="Proteomes" id="UP000663879"/>
    </source>
</evidence>
<dbReference type="PANTHER" id="PTHR33395">
    <property type="entry name" value="TRANSCRIPTASE, PUTATIVE-RELATED-RELATED"/>
    <property type="match status" value="1"/>
</dbReference>
<dbReference type="Proteomes" id="UP000663879">
    <property type="component" value="Unassembled WGS sequence"/>
</dbReference>
<evidence type="ECO:0000313" key="1">
    <source>
        <dbReference type="EMBL" id="CAF0706977.1"/>
    </source>
</evidence>
<gene>
    <name evidence="1" type="ORF">OXX778_LOCUS430</name>
</gene>
<proteinExistence type="predicted"/>
<name>A0A813M2P8_9BILA</name>
<feature type="non-terminal residue" evidence="1">
    <location>
        <position position="1"/>
    </location>
</feature>
<reference evidence="1" key="1">
    <citation type="submission" date="2021-02" db="EMBL/GenBank/DDBJ databases">
        <authorList>
            <person name="Nowell W R."/>
        </authorList>
    </citation>
    <scope>NUCLEOTIDE SEQUENCE</scope>
    <source>
        <strain evidence="1">Ploen Becks lab</strain>
    </source>
</reference>
<dbReference type="PANTHER" id="PTHR33395:SF21">
    <property type="entry name" value="PERICARDIN"/>
    <property type="match status" value="1"/>
</dbReference>
<evidence type="ECO:0008006" key="3">
    <source>
        <dbReference type="Google" id="ProtNLM"/>
    </source>
</evidence>
<keyword evidence="2" id="KW-1185">Reference proteome</keyword>
<dbReference type="EMBL" id="CAJNOC010000021">
    <property type="protein sequence ID" value="CAF0706977.1"/>
    <property type="molecule type" value="Genomic_DNA"/>
</dbReference>
<dbReference type="OrthoDB" id="10056483at2759"/>
<protein>
    <recommendedName>
        <fullName evidence="3">RNA-directed DNA polymerase from mobile element jockey-like</fullName>
    </recommendedName>
</protein>
<feature type="non-terminal residue" evidence="1">
    <location>
        <position position="323"/>
    </location>
</feature>
<dbReference type="GO" id="GO:0031012">
    <property type="term" value="C:extracellular matrix"/>
    <property type="evidence" value="ECO:0007669"/>
    <property type="project" value="TreeGrafter"/>
</dbReference>
<dbReference type="GO" id="GO:0007508">
    <property type="term" value="P:larval heart development"/>
    <property type="evidence" value="ECO:0007669"/>
    <property type="project" value="TreeGrafter"/>
</dbReference>
<comment type="caution">
    <text evidence="1">The sequence shown here is derived from an EMBL/GenBank/DDBJ whole genome shotgun (WGS) entry which is preliminary data.</text>
</comment>
<dbReference type="AlphaFoldDB" id="A0A813M2P8"/>
<sequence length="323" mass="38137">MFSSLNDHDMTSDHLPIQITMSEDPSFNEIKKKNQFNFLKAEWENFRKILLDFPDTRFNGNLDEMCQSITDKILFAANNSIPKYGCKFFKSQLPQYIIDLIKERRQVRRKFQSRRNILDKVEFNRLTGVLRLKLKEHRNKSWFDFLNKIGNKPLNSRPFWKKINRLYSNKDVRSIPTLIRNGKVFKTDEEKAKLFGQILSETFSLNKENSDKKFDEEIFLKLKNYFKWNQNYNNEPISLKELKDAINRTKDFSAAGPDQLHNLMLKNLPTKTLCEIIRLFNLSLILGKVPSKWKIAQITMLPKKNLSSGDPNEYRPISLNSCL</sequence>
<dbReference type="GO" id="GO:0061343">
    <property type="term" value="P:cell adhesion involved in heart morphogenesis"/>
    <property type="evidence" value="ECO:0007669"/>
    <property type="project" value="TreeGrafter"/>
</dbReference>